<keyword evidence="6" id="KW-0732">Signal</keyword>
<evidence type="ECO:0000256" key="2">
    <source>
        <dbReference type="ARBA" id="ARBA00022527"/>
    </source>
</evidence>
<keyword evidence="12" id="KW-1015">Disulfide bond</keyword>
<comment type="caution">
    <text evidence="22">The sequence shown here is derived from an EMBL/GenBank/DDBJ whole genome shotgun (WGS) entry which is preliminary data.</text>
</comment>
<feature type="domain" description="Bulb-type lectin" evidence="21">
    <location>
        <begin position="96"/>
        <end position="218"/>
    </location>
</feature>
<dbReference type="AlphaFoldDB" id="A0A438DYU8"/>
<dbReference type="PANTHER" id="PTHR47974">
    <property type="entry name" value="OS07G0415500 PROTEIN"/>
    <property type="match status" value="1"/>
</dbReference>
<dbReference type="GO" id="GO:0048544">
    <property type="term" value="P:recognition of pollen"/>
    <property type="evidence" value="ECO:0007669"/>
    <property type="project" value="InterPro"/>
</dbReference>
<dbReference type="CDD" id="cd01098">
    <property type="entry name" value="PAN_AP_plant"/>
    <property type="match status" value="1"/>
</dbReference>
<dbReference type="Pfam" id="PF01453">
    <property type="entry name" value="B_lectin"/>
    <property type="match status" value="1"/>
</dbReference>
<evidence type="ECO:0000259" key="21">
    <source>
        <dbReference type="PROSITE" id="PS50927"/>
    </source>
</evidence>
<comment type="catalytic activity">
    <reaction evidence="15 17">
        <text>L-threonyl-[protein] + ATP = O-phospho-L-threonyl-[protein] + ADP + H(+)</text>
        <dbReference type="Rhea" id="RHEA:46608"/>
        <dbReference type="Rhea" id="RHEA-COMP:11060"/>
        <dbReference type="Rhea" id="RHEA-COMP:11605"/>
        <dbReference type="ChEBI" id="CHEBI:15378"/>
        <dbReference type="ChEBI" id="CHEBI:30013"/>
        <dbReference type="ChEBI" id="CHEBI:30616"/>
        <dbReference type="ChEBI" id="CHEBI:61977"/>
        <dbReference type="ChEBI" id="CHEBI:456216"/>
        <dbReference type="EC" id="2.7.11.1"/>
    </reaction>
</comment>
<keyword evidence="14" id="KW-0325">Glycoprotein</keyword>
<dbReference type="InterPro" id="IPR008271">
    <property type="entry name" value="Ser/Thr_kinase_AS"/>
</dbReference>
<evidence type="ECO:0000256" key="14">
    <source>
        <dbReference type="ARBA" id="ARBA00023180"/>
    </source>
</evidence>
<accession>A0A438DYU8</accession>
<name>A0A438DYU8_VITVI</name>
<comment type="subcellular location">
    <subcellularLocation>
        <location evidence="1">Membrane</location>
        <topology evidence="1">Single-pass type I membrane protein</topology>
    </subcellularLocation>
</comment>
<comment type="catalytic activity">
    <reaction evidence="16 17">
        <text>L-seryl-[protein] + ATP = O-phospho-L-seryl-[protein] + ADP + H(+)</text>
        <dbReference type="Rhea" id="RHEA:17989"/>
        <dbReference type="Rhea" id="RHEA-COMP:9863"/>
        <dbReference type="Rhea" id="RHEA-COMP:11604"/>
        <dbReference type="ChEBI" id="CHEBI:15378"/>
        <dbReference type="ChEBI" id="CHEBI:29999"/>
        <dbReference type="ChEBI" id="CHEBI:30616"/>
        <dbReference type="ChEBI" id="CHEBI:83421"/>
        <dbReference type="ChEBI" id="CHEBI:456216"/>
        <dbReference type="EC" id="2.7.11.1"/>
    </reaction>
</comment>
<dbReference type="GO" id="GO:0004674">
    <property type="term" value="F:protein serine/threonine kinase activity"/>
    <property type="evidence" value="ECO:0007669"/>
    <property type="project" value="UniProtKB-KW"/>
</dbReference>
<evidence type="ECO:0000256" key="5">
    <source>
        <dbReference type="ARBA" id="ARBA00022692"/>
    </source>
</evidence>
<dbReference type="Gene3D" id="1.10.510.10">
    <property type="entry name" value="Transferase(Phosphotransferase) domain 1"/>
    <property type="match status" value="1"/>
</dbReference>
<dbReference type="GO" id="GO:0016020">
    <property type="term" value="C:membrane"/>
    <property type="evidence" value="ECO:0007669"/>
    <property type="project" value="UniProtKB-SubCell"/>
</dbReference>
<sequence>MHNLTYLWKLAQLGRFPKHEAAAWNLGHSYSIIIIINIFIPSSFHLPMGIATIRTTQPLRPFQLIQFHRSHGCASSFASSHSASIFSTSIVHPRQFESRLILSVGKPEQVLISQSGIFSAGFYPVGDNAYCLAIWFTKPSYDGKHTAVWMANRNQPVNGNFSKLSLLESGDLILTDAGRFIVWTIKRVGISPVQLHLFNTGNLVLRTRMVLFNGKVSIHQQIPFSLTNHSPEIRDSSLQEPKPTFFSGFYKLYFDNNNVLSLVFDGRDASSIYWPPSWLVSWQAGRSAYNSSRTALLDNFGYFSSSDDFNFEERRNKWVVTWQAITLQCNIHGICGPNSICTYVPGSGSGRRCSCIPGYEMKNRTDRTFGCIPKFNLSCDSQKVGFLLLPHVEFYGYDYGYYPNYTLQMCEKLCLEICGCIGYQYSYNSDVYKCYPKRLLLNGYRSPSFVGHIYLKLPKASLLSYEKPVKEFMLDCSGNRSEQLVRSYAKAHENEVLKFILWFACAIGAVEMVCICMVWCFLMKAQQNTSTDPPGYILAATGFRKFTYTELKKATRGFSEEIGRGGGGVVYKGVLSDHRVAAIKQLSGANQGESEFLAEVSTIGRLNHMNLIEMWGYCFEGKHRLLVYEYMEHGSLAQNLTSNTLDWQKRFDIAVGTAKGLAYLHEECLEWVLHCDVKPQNILLDVNYQPKVADFGLSELQNRGEINNSKLSRIRGTRGYMAPEWVLNLPITSKVDVYSYGIVVLEMVTGRRSASMAIHGTDGIGERQSLVAWVKGKMNGATAVASWMKEILDPSMEGEYDMGEMEILVAVALQCVELDKDERPTMSQVVETLLRPERGNNLHY</sequence>
<dbReference type="PROSITE" id="PS00107">
    <property type="entry name" value="PROTEIN_KINASE_ATP"/>
    <property type="match status" value="1"/>
</dbReference>
<dbReference type="FunFam" id="1.10.510.10:FF:000302">
    <property type="entry name" value="Serine/threonine-protein kinase"/>
    <property type="match status" value="1"/>
</dbReference>
<keyword evidence="7 17" id="KW-0547">Nucleotide-binding</keyword>
<keyword evidence="9 17" id="KW-0067">ATP-binding</keyword>
<evidence type="ECO:0000256" key="18">
    <source>
        <dbReference type="PROSITE-ProRule" id="PRU10141"/>
    </source>
</evidence>
<evidence type="ECO:0000256" key="15">
    <source>
        <dbReference type="ARBA" id="ARBA00047899"/>
    </source>
</evidence>
<dbReference type="PIRSF" id="PIRSF000641">
    <property type="entry name" value="SRK"/>
    <property type="match status" value="1"/>
</dbReference>
<dbReference type="InterPro" id="IPR024171">
    <property type="entry name" value="SRK-like_kinase"/>
</dbReference>
<dbReference type="Pfam" id="PF00954">
    <property type="entry name" value="S_locus_glycop"/>
    <property type="match status" value="1"/>
</dbReference>
<evidence type="ECO:0000256" key="16">
    <source>
        <dbReference type="ARBA" id="ARBA00048679"/>
    </source>
</evidence>
<evidence type="ECO:0000313" key="23">
    <source>
        <dbReference type="Proteomes" id="UP000288805"/>
    </source>
</evidence>
<evidence type="ECO:0000256" key="11">
    <source>
        <dbReference type="ARBA" id="ARBA00023136"/>
    </source>
</evidence>
<evidence type="ECO:0000313" key="22">
    <source>
        <dbReference type="EMBL" id="RVW40488.1"/>
    </source>
</evidence>
<keyword evidence="13 22" id="KW-0675">Receptor</keyword>
<dbReference type="SUPFAM" id="SSF51110">
    <property type="entry name" value="alpha-D-mannose-specific plant lectins"/>
    <property type="match status" value="1"/>
</dbReference>
<feature type="transmembrane region" description="Helical" evidence="19">
    <location>
        <begin position="21"/>
        <end position="40"/>
    </location>
</feature>
<feature type="domain" description="Protein kinase" evidence="20">
    <location>
        <begin position="556"/>
        <end position="844"/>
    </location>
</feature>
<dbReference type="InterPro" id="IPR001480">
    <property type="entry name" value="Bulb-type_lectin_dom"/>
</dbReference>
<feature type="transmembrane region" description="Helical" evidence="19">
    <location>
        <begin position="499"/>
        <end position="522"/>
    </location>
</feature>
<dbReference type="InterPro" id="IPR017441">
    <property type="entry name" value="Protein_kinase_ATP_BS"/>
</dbReference>
<proteinExistence type="inferred from homology"/>
<dbReference type="FunFam" id="3.30.200.20:FF:000059">
    <property type="entry name" value="S-receptor-like serine/threonine-protein kinase"/>
    <property type="match status" value="1"/>
</dbReference>
<organism evidence="22 23">
    <name type="scientific">Vitis vinifera</name>
    <name type="common">Grape</name>
    <dbReference type="NCBI Taxonomy" id="29760"/>
    <lineage>
        <taxon>Eukaryota</taxon>
        <taxon>Viridiplantae</taxon>
        <taxon>Streptophyta</taxon>
        <taxon>Embryophyta</taxon>
        <taxon>Tracheophyta</taxon>
        <taxon>Spermatophyta</taxon>
        <taxon>Magnoliopsida</taxon>
        <taxon>eudicotyledons</taxon>
        <taxon>Gunneridae</taxon>
        <taxon>Pentapetalae</taxon>
        <taxon>rosids</taxon>
        <taxon>Vitales</taxon>
        <taxon>Vitaceae</taxon>
        <taxon>Viteae</taxon>
        <taxon>Vitis</taxon>
    </lineage>
</organism>
<dbReference type="GO" id="GO:0005524">
    <property type="term" value="F:ATP binding"/>
    <property type="evidence" value="ECO:0007669"/>
    <property type="project" value="UniProtKB-UniRule"/>
</dbReference>
<keyword evidence="2 17" id="KW-0723">Serine/threonine-protein kinase</keyword>
<dbReference type="Gene3D" id="2.90.10.10">
    <property type="entry name" value="Bulb-type lectin domain"/>
    <property type="match status" value="1"/>
</dbReference>
<dbReference type="PANTHER" id="PTHR47974:SF3">
    <property type="entry name" value="RECEPTOR-LIKE SERINE_THREONINE-PROTEIN KINASE"/>
    <property type="match status" value="1"/>
</dbReference>
<dbReference type="GO" id="GO:0106310">
    <property type="term" value="F:protein serine kinase activity"/>
    <property type="evidence" value="ECO:0007669"/>
    <property type="project" value="RHEA"/>
</dbReference>
<dbReference type="InterPro" id="IPR000719">
    <property type="entry name" value="Prot_kinase_dom"/>
</dbReference>
<keyword evidence="3" id="KW-0245">EGF-like domain</keyword>
<dbReference type="CDD" id="cd00053">
    <property type="entry name" value="EGF"/>
    <property type="match status" value="1"/>
</dbReference>
<feature type="binding site" evidence="18">
    <location>
        <position position="584"/>
    </location>
    <ligand>
        <name>ATP</name>
        <dbReference type="ChEBI" id="CHEBI:30616"/>
    </ligand>
</feature>
<evidence type="ECO:0000256" key="13">
    <source>
        <dbReference type="ARBA" id="ARBA00023170"/>
    </source>
</evidence>
<evidence type="ECO:0000256" key="7">
    <source>
        <dbReference type="ARBA" id="ARBA00022741"/>
    </source>
</evidence>
<evidence type="ECO:0000256" key="6">
    <source>
        <dbReference type="ARBA" id="ARBA00022729"/>
    </source>
</evidence>
<dbReference type="Pfam" id="PF00069">
    <property type="entry name" value="Pkinase"/>
    <property type="match status" value="1"/>
</dbReference>
<dbReference type="InterPro" id="IPR036426">
    <property type="entry name" value="Bulb-type_lectin_dom_sf"/>
</dbReference>
<dbReference type="Proteomes" id="UP000288805">
    <property type="component" value="Unassembled WGS sequence"/>
</dbReference>
<comment type="similarity">
    <text evidence="17">Belongs to the protein kinase superfamily. Ser/Thr protein kinase family.</text>
</comment>
<reference evidence="22 23" key="1">
    <citation type="journal article" date="2018" name="PLoS Genet.">
        <title>Population sequencing reveals clonal diversity and ancestral inbreeding in the grapevine cultivar Chardonnay.</title>
        <authorList>
            <person name="Roach M.J."/>
            <person name="Johnson D.L."/>
            <person name="Bohlmann J."/>
            <person name="van Vuuren H.J."/>
            <person name="Jones S.J."/>
            <person name="Pretorius I.S."/>
            <person name="Schmidt S.A."/>
            <person name="Borneman A.R."/>
        </authorList>
    </citation>
    <scope>NUCLEOTIDE SEQUENCE [LARGE SCALE GENOMIC DNA]</scope>
    <source>
        <strain evidence="23">cv. Chardonnay</strain>
        <tissue evidence="22">Leaf</tissue>
    </source>
</reference>
<evidence type="ECO:0000256" key="19">
    <source>
        <dbReference type="SAM" id="Phobius"/>
    </source>
</evidence>
<dbReference type="PROSITE" id="PS50011">
    <property type="entry name" value="PROTEIN_KINASE_DOM"/>
    <property type="match status" value="1"/>
</dbReference>
<keyword evidence="8 17" id="KW-0418">Kinase</keyword>
<dbReference type="EC" id="2.7.11.1" evidence="17"/>
<protein>
    <recommendedName>
        <fullName evidence="17">Receptor-like serine/threonine-protein kinase</fullName>
        <ecNumber evidence="17">2.7.11.1</ecNumber>
    </recommendedName>
</protein>
<evidence type="ECO:0000256" key="4">
    <source>
        <dbReference type="ARBA" id="ARBA00022679"/>
    </source>
</evidence>
<dbReference type="PROSITE" id="PS00108">
    <property type="entry name" value="PROTEIN_KINASE_ST"/>
    <property type="match status" value="1"/>
</dbReference>
<evidence type="ECO:0000256" key="3">
    <source>
        <dbReference type="ARBA" id="ARBA00022536"/>
    </source>
</evidence>
<dbReference type="SMART" id="SM00108">
    <property type="entry name" value="B_lectin"/>
    <property type="match status" value="1"/>
</dbReference>
<dbReference type="InterPro" id="IPR000858">
    <property type="entry name" value="S_locus_glycoprot_dom"/>
</dbReference>
<evidence type="ECO:0000256" key="9">
    <source>
        <dbReference type="ARBA" id="ARBA00022840"/>
    </source>
</evidence>
<dbReference type="PROSITE" id="PS50927">
    <property type="entry name" value="BULB_LECTIN"/>
    <property type="match status" value="1"/>
</dbReference>
<evidence type="ECO:0000256" key="10">
    <source>
        <dbReference type="ARBA" id="ARBA00022989"/>
    </source>
</evidence>
<gene>
    <name evidence="22" type="primary">PK1_2</name>
    <name evidence="22" type="ORF">CK203_092359</name>
</gene>
<keyword evidence="10 19" id="KW-1133">Transmembrane helix</keyword>
<dbReference type="Gene3D" id="3.30.200.20">
    <property type="entry name" value="Phosphorylase Kinase, domain 1"/>
    <property type="match status" value="1"/>
</dbReference>
<keyword evidence="11 19" id="KW-0472">Membrane</keyword>
<evidence type="ECO:0000259" key="20">
    <source>
        <dbReference type="PROSITE" id="PS50011"/>
    </source>
</evidence>
<evidence type="ECO:0000256" key="12">
    <source>
        <dbReference type="ARBA" id="ARBA00023157"/>
    </source>
</evidence>
<dbReference type="InterPro" id="IPR011009">
    <property type="entry name" value="Kinase-like_dom_sf"/>
</dbReference>
<evidence type="ECO:0000256" key="8">
    <source>
        <dbReference type="ARBA" id="ARBA00022777"/>
    </source>
</evidence>
<dbReference type="EMBL" id="QGNW01001458">
    <property type="protein sequence ID" value="RVW40488.1"/>
    <property type="molecule type" value="Genomic_DNA"/>
</dbReference>
<evidence type="ECO:0000256" key="17">
    <source>
        <dbReference type="PIRNR" id="PIRNR000641"/>
    </source>
</evidence>
<evidence type="ECO:0000256" key="1">
    <source>
        <dbReference type="ARBA" id="ARBA00004479"/>
    </source>
</evidence>
<dbReference type="SUPFAM" id="SSF56112">
    <property type="entry name" value="Protein kinase-like (PK-like)"/>
    <property type="match status" value="1"/>
</dbReference>
<keyword evidence="5 19" id="KW-0812">Transmembrane</keyword>
<keyword evidence="4 17" id="KW-0808">Transferase</keyword>
<dbReference type="SMART" id="SM00220">
    <property type="entry name" value="S_TKc"/>
    <property type="match status" value="1"/>
</dbReference>